<dbReference type="STRING" id="1110546.GCA_001078375_01119"/>
<dbReference type="InterPro" id="IPR003593">
    <property type="entry name" value="AAA+_ATPase"/>
</dbReference>
<sequence length="523" mass="58311">MYAKVYGATIDGLDGVIVTVEVDISQGLPVFDIVGLPNQAVKESRERVRAAIKNSGFEFPMRRIVVNLGPAEVRKSSSGLDLPIAIGVLAASGQIKMRKRKLMSLLQSTLFIGELSLDGGLKKTQGILSMAMKALDEKLVTVFTSSENIALLHYIDTIASYGARTLEDIVQVLIKPDSYTVEDISTNREDKTYSSIDYKDVHGQELGKRAMIIVATGLHHVMMTGPPGAGKTMLAERLPTILPDMSWDERFETTRIHDVAGLLEKNTLISRRPFRGPHHTATLASIIGGGSNAKPGEITLAHNGVLFIDEAPEFPRFILDALRQPLESHTITVNRLQNSYEYPAKFICVLAANPCPCGYYGDPHKECVCSSTELMKYQNKISGPILDRIDLYISVERPSFNDMLLTNEDSLSSSDMKDLVERGRNIQLERFKDCTFKTNGSMPHRAIRELCNIQDDCWNLLSDVYERFHFTGRSFDRLLKVSRTIADMDGSLYVEKKHISEAMLYRHTPFHVSRIGDHDGTTV</sequence>
<dbReference type="Pfam" id="PF01078">
    <property type="entry name" value="Mg_chelatase"/>
    <property type="match status" value="1"/>
</dbReference>
<dbReference type="SUPFAM" id="SSF52540">
    <property type="entry name" value="P-loop containing nucleoside triphosphate hydrolases"/>
    <property type="match status" value="1"/>
</dbReference>
<proteinExistence type="inferred from homology"/>
<dbReference type="NCBIfam" id="TIGR00368">
    <property type="entry name" value="YifB family Mg chelatase-like AAA ATPase"/>
    <property type="match status" value="1"/>
</dbReference>
<evidence type="ECO:0000256" key="1">
    <source>
        <dbReference type="ARBA" id="ARBA00006354"/>
    </source>
</evidence>
<dbReference type="InterPro" id="IPR000523">
    <property type="entry name" value="Mg_chelatse_chII-like_cat_dom"/>
</dbReference>
<organism evidence="3 4">
    <name type="scientific">Veillonella tobetsuensis</name>
    <dbReference type="NCBI Taxonomy" id="1110546"/>
    <lineage>
        <taxon>Bacteria</taxon>
        <taxon>Bacillati</taxon>
        <taxon>Bacillota</taxon>
        <taxon>Negativicutes</taxon>
        <taxon>Veillonellales</taxon>
        <taxon>Veillonellaceae</taxon>
        <taxon>Veillonella</taxon>
    </lineage>
</organism>
<reference evidence="3 4" key="1">
    <citation type="submission" date="2018-01" db="EMBL/GenBank/DDBJ databases">
        <title>Draft genome sequences of clinical isolates and type strains of oral Veillonella including Veillonella infantum sp., nov.</title>
        <authorList>
            <person name="Mashima I."/>
            <person name="Liao Y.-C."/>
            <person name="Sabharwal A."/>
            <person name="Haase E.M."/>
            <person name="Nakazawa F."/>
            <person name="Scannapieco F.A."/>
        </authorList>
    </citation>
    <scope>NUCLEOTIDE SEQUENCE [LARGE SCALE GENOMIC DNA]</scope>
    <source>
        <strain evidence="3 4">Y6</strain>
    </source>
</reference>
<dbReference type="InterPro" id="IPR020568">
    <property type="entry name" value="Ribosomal_Su5_D2-typ_SF"/>
</dbReference>
<dbReference type="Gene3D" id="3.30.230.10">
    <property type="match status" value="1"/>
</dbReference>
<dbReference type="Pfam" id="PF13335">
    <property type="entry name" value="Mg_chelatase_C"/>
    <property type="match status" value="1"/>
</dbReference>
<dbReference type="PANTHER" id="PTHR32039:SF7">
    <property type="entry name" value="COMPETENCE PROTEIN COMM"/>
    <property type="match status" value="1"/>
</dbReference>
<dbReference type="SUPFAM" id="SSF54211">
    <property type="entry name" value="Ribosomal protein S5 domain 2-like"/>
    <property type="match status" value="1"/>
</dbReference>
<evidence type="ECO:0000259" key="2">
    <source>
        <dbReference type="SMART" id="SM00382"/>
    </source>
</evidence>
<dbReference type="InterPro" id="IPR045006">
    <property type="entry name" value="CHLI-like"/>
</dbReference>
<feature type="domain" description="AAA+ ATPase" evidence="2">
    <location>
        <begin position="217"/>
        <end position="399"/>
    </location>
</feature>
<dbReference type="RefSeq" id="WP_105093249.1">
    <property type="nucleotide sequence ID" value="NZ_PPDF01000012.1"/>
</dbReference>
<dbReference type="InterPro" id="IPR014721">
    <property type="entry name" value="Ribsml_uS5_D2-typ_fold_subgr"/>
</dbReference>
<dbReference type="Proteomes" id="UP000238877">
    <property type="component" value="Unassembled WGS sequence"/>
</dbReference>
<dbReference type="AlphaFoldDB" id="A0A2S7ZNL7"/>
<accession>A0A2S7ZNL7</accession>
<gene>
    <name evidence="3" type="ORF">VTHSUH11_07805</name>
</gene>
<comment type="caution">
    <text evidence="3">The sequence shown here is derived from an EMBL/GenBank/DDBJ whole genome shotgun (WGS) entry which is preliminary data.</text>
</comment>
<dbReference type="InterPro" id="IPR027417">
    <property type="entry name" value="P-loop_NTPase"/>
</dbReference>
<dbReference type="Gene3D" id="3.40.50.300">
    <property type="entry name" value="P-loop containing nucleotide triphosphate hydrolases"/>
    <property type="match status" value="1"/>
</dbReference>
<name>A0A2S7ZNL7_9FIRM</name>
<comment type="similarity">
    <text evidence="1">Belongs to the Mg-chelatase subunits D/I family. ComM subfamily.</text>
</comment>
<dbReference type="EMBL" id="PPDF01000012">
    <property type="protein sequence ID" value="PQL24878.1"/>
    <property type="molecule type" value="Genomic_DNA"/>
</dbReference>
<dbReference type="Pfam" id="PF13541">
    <property type="entry name" value="ChlI"/>
    <property type="match status" value="1"/>
</dbReference>
<dbReference type="InterPro" id="IPR004482">
    <property type="entry name" value="Mg_chelat-rel"/>
</dbReference>
<dbReference type="SMART" id="SM00382">
    <property type="entry name" value="AAA"/>
    <property type="match status" value="1"/>
</dbReference>
<dbReference type="GO" id="GO:0005524">
    <property type="term" value="F:ATP binding"/>
    <property type="evidence" value="ECO:0007669"/>
    <property type="project" value="InterPro"/>
</dbReference>
<evidence type="ECO:0000313" key="4">
    <source>
        <dbReference type="Proteomes" id="UP000238877"/>
    </source>
</evidence>
<protein>
    <submittedName>
        <fullName evidence="3">Magnesium chelatase</fullName>
    </submittedName>
</protein>
<dbReference type="InterPro" id="IPR025158">
    <property type="entry name" value="Mg_chelat-rel_C"/>
</dbReference>
<evidence type="ECO:0000313" key="3">
    <source>
        <dbReference type="EMBL" id="PQL24878.1"/>
    </source>
</evidence>
<dbReference type="PANTHER" id="PTHR32039">
    <property type="entry name" value="MAGNESIUM-CHELATASE SUBUNIT CHLI"/>
    <property type="match status" value="1"/>
</dbReference>